<proteinExistence type="predicted"/>
<feature type="domain" description="Putative beta-lactamase-inhibitor-like PepSY-like" evidence="2">
    <location>
        <begin position="64"/>
        <end position="141"/>
    </location>
</feature>
<evidence type="ECO:0000259" key="2">
    <source>
        <dbReference type="Pfam" id="PF11396"/>
    </source>
</evidence>
<organism evidence="3 4">
    <name type="scientific">Candidatus Pullibacteroides excrementavium</name>
    <dbReference type="NCBI Taxonomy" id="2840905"/>
    <lineage>
        <taxon>Bacteria</taxon>
        <taxon>Pseudomonadati</taxon>
        <taxon>Bacteroidota</taxon>
        <taxon>Bacteroidia</taxon>
        <taxon>Bacteroidales</taxon>
        <taxon>Candidatus Pullibacteroides</taxon>
    </lineage>
</organism>
<dbReference type="Proteomes" id="UP000823612">
    <property type="component" value="Unassembled WGS sequence"/>
</dbReference>
<dbReference type="EMBL" id="JADIMZ010000110">
    <property type="protein sequence ID" value="MBO8433102.1"/>
    <property type="molecule type" value="Genomic_DNA"/>
</dbReference>
<comment type="caution">
    <text evidence="3">The sequence shown here is derived from an EMBL/GenBank/DDBJ whole genome shotgun (WGS) entry which is preliminary data.</text>
</comment>
<feature type="chain" id="PRO_5039590898" evidence="1">
    <location>
        <begin position="21"/>
        <end position="150"/>
    </location>
</feature>
<evidence type="ECO:0000313" key="3">
    <source>
        <dbReference type="EMBL" id="MBO8433102.1"/>
    </source>
</evidence>
<evidence type="ECO:0000313" key="4">
    <source>
        <dbReference type="Proteomes" id="UP000823612"/>
    </source>
</evidence>
<reference evidence="3" key="2">
    <citation type="journal article" date="2021" name="PeerJ">
        <title>Extensive microbial diversity within the chicken gut microbiome revealed by metagenomics and culture.</title>
        <authorList>
            <person name="Gilroy R."/>
            <person name="Ravi A."/>
            <person name="Getino M."/>
            <person name="Pursley I."/>
            <person name="Horton D.L."/>
            <person name="Alikhan N.F."/>
            <person name="Baker D."/>
            <person name="Gharbi K."/>
            <person name="Hall N."/>
            <person name="Watson M."/>
            <person name="Adriaenssens E.M."/>
            <person name="Foster-Nyarko E."/>
            <person name="Jarju S."/>
            <person name="Secka A."/>
            <person name="Antonio M."/>
            <person name="Oren A."/>
            <person name="Chaudhuri R.R."/>
            <person name="La Ragione R."/>
            <person name="Hildebrand F."/>
            <person name="Pallen M.J."/>
        </authorList>
    </citation>
    <scope>NUCLEOTIDE SEQUENCE</scope>
    <source>
        <strain evidence="3">2889</strain>
    </source>
</reference>
<dbReference type="InterPro" id="IPR021533">
    <property type="entry name" value="PepSY-like"/>
</dbReference>
<dbReference type="Pfam" id="PF11396">
    <property type="entry name" value="PepSY_like"/>
    <property type="match status" value="1"/>
</dbReference>
<name>A0A9D9H2T2_9BACT</name>
<keyword evidence="1" id="KW-0732">Signal</keyword>
<dbReference type="SUPFAM" id="SSF160574">
    <property type="entry name" value="BT0923-like"/>
    <property type="match status" value="1"/>
</dbReference>
<reference evidence="3" key="1">
    <citation type="submission" date="2020-10" db="EMBL/GenBank/DDBJ databases">
        <authorList>
            <person name="Gilroy R."/>
        </authorList>
    </citation>
    <scope>NUCLEOTIDE SEQUENCE</scope>
    <source>
        <strain evidence="3">2889</strain>
    </source>
</reference>
<evidence type="ECO:0000256" key="1">
    <source>
        <dbReference type="SAM" id="SignalP"/>
    </source>
</evidence>
<gene>
    <name evidence="3" type="ORF">IAB08_07405</name>
</gene>
<sequence length="150" mass="17420">MKRTILIALIATLCAAPVWADGIEYDKAVSMDRLPRRAQSFLQTYYPTAVWLSGKKEVDGVEMEYKVQFKDDTVIEFQRNGRWKKISQRQKPLPASLIPEPIQAFISQNFPHVTGIWSMEQDRREIEVRLSDGRECTFSAKSYLPMEIDY</sequence>
<dbReference type="AlphaFoldDB" id="A0A9D9H2T2"/>
<protein>
    <submittedName>
        <fullName evidence="3">PepSY-like domain-containing protein</fullName>
    </submittedName>
</protein>
<dbReference type="Gene3D" id="3.40.1420.30">
    <property type="match status" value="1"/>
</dbReference>
<accession>A0A9D9H2T2</accession>
<feature type="signal peptide" evidence="1">
    <location>
        <begin position="1"/>
        <end position="20"/>
    </location>
</feature>